<dbReference type="RefSeq" id="XP_020916202.1">
    <property type="nucleotide sequence ID" value="XM_021060543.2"/>
</dbReference>
<dbReference type="SMART" id="SM01381">
    <property type="entry name" value="7TM_GPCR_Srsx"/>
    <property type="match status" value="1"/>
</dbReference>
<dbReference type="EnsemblMetazoa" id="XM_021060542.2">
    <property type="protein sequence ID" value="XP_020916201.1"/>
    <property type="gene ID" value="LOC110253604"/>
</dbReference>
<evidence type="ECO:0000256" key="3">
    <source>
        <dbReference type="ARBA" id="ARBA00022989"/>
    </source>
</evidence>
<feature type="transmembrane region" description="Helical" evidence="9">
    <location>
        <begin position="260"/>
        <end position="289"/>
    </location>
</feature>
<dbReference type="RefSeq" id="XP_020916201.1">
    <property type="nucleotide sequence ID" value="XM_021060542.2"/>
</dbReference>
<dbReference type="PROSITE" id="PS50262">
    <property type="entry name" value="G_PROTEIN_RECEP_F1_2"/>
    <property type="match status" value="1"/>
</dbReference>
<feature type="domain" description="G-protein coupled receptors family 1 profile" evidence="10">
    <location>
        <begin position="50"/>
        <end position="321"/>
    </location>
</feature>
<evidence type="ECO:0000259" key="10">
    <source>
        <dbReference type="PROSITE" id="PS50262"/>
    </source>
</evidence>
<evidence type="ECO:0000256" key="5">
    <source>
        <dbReference type="ARBA" id="ARBA00023136"/>
    </source>
</evidence>
<dbReference type="InterPro" id="IPR017452">
    <property type="entry name" value="GPCR_Rhodpsn_7TM"/>
</dbReference>
<feature type="transmembrane region" description="Helical" evidence="9">
    <location>
        <begin position="71"/>
        <end position="88"/>
    </location>
</feature>
<comment type="similarity">
    <text evidence="8">Belongs to the G-protein coupled receptor 1 family.</text>
</comment>
<dbReference type="GO" id="GO:0016020">
    <property type="term" value="C:membrane"/>
    <property type="evidence" value="ECO:0007669"/>
    <property type="project" value="UniProtKB-SubCell"/>
</dbReference>
<dbReference type="KEGG" id="epa:110253604"/>
<dbReference type="EnsemblMetazoa" id="XM_021060543.2">
    <property type="protein sequence ID" value="XP_020916202.1"/>
    <property type="gene ID" value="LOC110253604"/>
</dbReference>
<dbReference type="RefSeq" id="XP_020916204.1">
    <property type="nucleotide sequence ID" value="XM_021060545.2"/>
</dbReference>
<dbReference type="Pfam" id="PF00001">
    <property type="entry name" value="7tm_1"/>
    <property type="match status" value="1"/>
</dbReference>
<dbReference type="Proteomes" id="UP000887567">
    <property type="component" value="Unplaced"/>
</dbReference>
<accession>A0A913Y9C5</accession>
<dbReference type="EnsemblMetazoa" id="XM_021060544.2">
    <property type="protein sequence ID" value="XP_020916203.1"/>
    <property type="gene ID" value="LOC110253604"/>
</dbReference>
<name>A0A913Y9C5_EXADI</name>
<evidence type="ECO:0000256" key="8">
    <source>
        <dbReference type="RuleBase" id="RU000688"/>
    </source>
</evidence>
<keyword evidence="7 8" id="KW-0807">Transducer</keyword>
<dbReference type="GO" id="GO:0004930">
    <property type="term" value="F:G protein-coupled receptor activity"/>
    <property type="evidence" value="ECO:0007669"/>
    <property type="project" value="UniProtKB-KW"/>
</dbReference>
<feature type="transmembrane region" description="Helical" evidence="9">
    <location>
        <begin position="125"/>
        <end position="145"/>
    </location>
</feature>
<keyword evidence="3 9" id="KW-1133">Transmembrane helix</keyword>
<dbReference type="PRINTS" id="PR00237">
    <property type="entry name" value="GPCRRHODOPSN"/>
</dbReference>
<keyword evidence="4 8" id="KW-0297">G-protein coupled receptor</keyword>
<dbReference type="EnsemblMetazoa" id="XM_021060545.2">
    <property type="protein sequence ID" value="XP_020916204.1"/>
    <property type="gene ID" value="LOC110253604"/>
</dbReference>
<dbReference type="SUPFAM" id="SSF81321">
    <property type="entry name" value="Family A G protein-coupled receptor-like"/>
    <property type="match status" value="1"/>
</dbReference>
<dbReference type="RefSeq" id="XP_020916203.1">
    <property type="nucleotide sequence ID" value="XM_021060544.2"/>
</dbReference>
<protein>
    <recommendedName>
        <fullName evidence="10">G-protein coupled receptors family 1 profile domain-containing protein</fullName>
    </recommendedName>
</protein>
<feature type="transmembrane region" description="Helical" evidence="9">
    <location>
        <begin position="157"/>
        <end position="176"/>
    </location>
</feature>
<comment type="subcellular location">
    <subcellularLocation>
        <location evidence="1">Membrane</location>
        <topology evidence="1">Multi-pass membrane protein</topology>
    </subcellularLocation>
</comment>
<organism evidence="11 12">
    <name type="scientific">Exaiptasia diaphana</name>
    <name type="common">Tropical sea anemone</name>
    <name type="synonym">Aiptasia pulchella</name>
    <dbReference type="NCBI Taxonomy" id="2652724"/>
    <lineage>
        <taxon>Eukaryota</taxon>
        <taxon>Metazoa</taxon>
        <taxon>Cnidaria</taxon>
        <taxon>Anthozoa</taxon>
        <taxon>Hexacorallia</taxon>
        <taxon>Actiniaria</taxon>
        <taxon>Aiptasiidae</taxon>
        <taxon>Exaiptasia</taxon>
    </lineage>
</organism>
<feature type="transmembrane region" description="Helical" evidence="9">
    <location>
        <begin position="301"/>
        <end position="324"/>
    </location>
</feature>
<reference evidence="11" key="1">
    <citation type="submission" date="2022-11" db="UniProtKB">
        <authorList>
            <consortium name="EnsemblMetazoa"/>
        </authorList>
    </citation>
    <scope>IDENTIFICATION</scope>
</reference>
<dbReference type="OMA" id="QMRRTIN"/>
<dbReference type="OrthoDB" id="10037617at2759"/>
<proteinExistence type="inferred from homology"/>
<keyword evidence="2 8" id="KW-0812">Transmembrane</keyword>
<evidence type="ECO:0000256" key="1">
    <source>
        <dbReference type="ARBA" id="ARBA00004141"/>
    </source>
</evidence>
<keyword evidence="5 9" id="KW-0472">Membrane</keyword>
<dbReference type="Gene3D" id="1.20.1070.10">
    <property type="entry name" value="Rhodopsin 7-helix transmembrane proteins"/>
    <property type="match status" value="1"/>
</dbReference>
<dbReference type="InterPro" id="IPR000276">
    <property type="entry name" value="GPCR_Rhodpsn"/>
</dbReference>
<evidence type="ECO:0000256" key="6">
    <source>
        <dbReference type="ARBA" id="ARBA00023170"/>
    </source>
</evidence>
<dbReference type="PANTHER" id="PTHR24243:SF208">
    <property type="entry name" value="PYROKININ-1 RECEPTOR"/>
    <property type="match status" value="1"/>
</dbReference>
<feature type="transmembrane region" description="Helical" evidence="9">
    <location>
        <begin position="206"/>
        <end position="232"/>
    </location>
</feature>
<feature type="transmembrane region" description="Helical" evidence="9">
    <location>
        <begin position="37"/>
        <end position="59"/>
    </location>
</feature>
<evidence type="ECO:0000256" key="4">
    <source>
        <dbReference type="ARBA" id="ARBA00023040"/>
    </source>
</evidence>
<dbReference type="PROSITE" id="PS00237">
    <property type="entry name" value="G_PROTEIN_RECEP_F1_1"/>
    <property type="match status" value="1"/>
</dbReference>
<dbReference type="PANTHER" id="PTHR24243">
    <property type="entry name" value="G-PROTEIN COUPLED RECEPTOR"/>
    <property type="match status" value="1"/>
</dbReference>
<keyword evidence="6 8" id="KW-0675">Receptor</keyword>
<dbReference type="AlphaFoldDB" id="A0A913Y9C5"/>
<evidence type="ECO:0000256" key="7">
    <source>
        <dbReference type="ARBA" id="ARBA00023224"/>
    </source>
</evidence>
<evidence type="ECO:0000256" key="2">
    <source>
        <dbReference type="ARBA" id="ARBA00022692"/>
    </source>
</evidence>
<sequence length="378" mass="43138">MNVSVNNSTSFNNSLTNPQGLHCVDTSFSKAAVIAKVFFLSVILAVSFVGNILIIFVVYKNHTLRRTINFFIVNIAVSDLILPTLLLPREIVETVRLDKAWSIHGVTGQIACKLIYFLSDVSPTVSILSLIFMTIDRFLAVVFPLRVTLMNSKRRYCLIALTWIISAGFFSPYFYAMNVSKREDGRNYCMLLWSRDISTHISIHKAFSAAISILFLVIPFSTLTVLYSIILIKTRTTPELIRTKTCEKARLRQKQTAKRVTLMAFVIVLIFGLCWGPYNILLFLLIFVWNWKRPSFCHWPTFLFAVQFLCYSNAAINPCVYFIFIKNFRRGLMKQLTSKKSRLKQQLRIQNLQSESPLLTSMGTTAKNTNISSAETCI</sequence>
<evidence type="ECO:0000313" key="11">
    <source>
        <dbReference type="EnsemblMetazoa" id="XP_020916201.1"/>
    </source>
</evidence>
<evidence type="ECO:0000256" key="9">
    <source>
        <dbReference type="SAM" id="Phobius"/>
    </source>
</evidence>
<dbReference type="CDD" id="cd00637">
    <property type="entry name" value="7tm_classA_rhodopsin-like"/>
    <property type="match status" value="1"/>
</dbReference>
<keyword evidence="12" id="KW-1185">Reference proteome</keyword>
<dbReference type="GeneID" id="110253604"/>
<evidence type="ECO:0000313" key="12">
    <source>
        <dbReference type="Proteomes" id="UP000887567"/>
    </source>
</evidence>